<dbReference type="AlphaFoldDB" id="A0A7Y1QQ06"/>
<sequence>MTMLKKLIKEYGGFQEAIDLVGEKCLEKFCDRVYAGLCSEYQGAGYIKNVQWLLRHFYASKKMTLSSLFLTQTEELNGKNLKNLTFYTCYYSLFNALLSNLTLTPYIDIEKEHSNPAARQRL</sequence>
<comment type="caution">
    <text evidence="1">The sequence shown here is derived from an EMBL/GenBank/DDBJ whole genome shotgun (WGS) entry which is preliminary data.</text>
</comment>
<protein>
    <submittedName>
        <fullName evidence="1">Uncharacterized protein</fullName>
    </submittedName>
</protein>
<evidence type="ECO:0000313" key="2">
    <source>
        <dbReference type="Proteomes" id="UP000542111"/>
    </source>
</evidence>
<dbReference type="Proteomes" id="UP000542111">
    <property type="component" value="Unassembled WGS sequence"/>
</dbReference>
<name>A0A7Y1QQ06_9PSED</name>
<proteinExistence type="predicted"/>
<accession>A0A7Y1QQ06</accession>
<dbReference type="RefSeq" id="WP_169898861.1">
    <property type="nucleotide sequence ID" value="NZ_JAAQYP010000055.1"/>
</dbReference>
<organism evidence="1 2">
    <name type="scientific">Pseudomonas gessardii</name>
    <dbReference type="NCBI Taxonomy" id="78544"/>
    <lineage>
        <taxon>Bacteria</taxon>
        <taxon>Pseudomonadati</taxon>
        <taxon>Pseudomonadota</taxon>
        <taxon>Gammaproteobacteria</taxon>
        <taxon>Pseudomonadales</taxon>
        <taxon>Pseudomonadaceae</taxon>
        <taxon>Pseudomonas</taxon>
    </lineage>
</organism>
<evidence type="ECO:0000313" key="1">
    <source>
        <dbReference type="EMBL" id="NNA98403.1"/>
    </source>
</evidence>
<dbReference type="EMBL" id="JAAQYP010000055">
    <property type="protein sequence ID" value="NNA98403.1"/>
    <property type="molecule type" value="Genomic_DNA"/>
</dbReference>
<reference evidence="1 2" key="1">
    <citation type="journal article" date="2020" name="Front. Microbiol.">
        <title>Genetic Organization of the aprX-lipA2 Operon Affects the Proteolytic Potential of Pseudomonas Species in Milk.</title>
        <authorList>
            <person name="Maier C."/>
            <person name="Huptas C."/>
            <person name="von Neubeck M."/>
            <person name="Scherer S."/>
            <person name="Wenning M."/>
            <person name="Lucking G."/>
        </authorList>
    </citation>
    <scope>NUCLEOTIDE SEQUENCE [LARGE SCALE GENOMIC DNA]</scope>
    <source>
        <strain evidence="1 2">G4779</strain>
    </source>
</reference>
<gene>
    <name evidence="1" type="ORF">HBO33_24885</name>
</gene>